<evidence type="ECO:0000256" key="5">
    <source>
        <dbReference type="ARBA" id="ARBA00023211"/>
    </source>
</evidence>
<protein>
    <recommendedName>
        <fullName evidence="7">Fructose-1,6-bisphosphatase</fullName>
    </recommendedName>
</protein>
<dbReference type="Gene3D" id="3.30.540.10">
    <property type="entry name" value="Fructose-1,6-Bisphosphatase, subunit A, domain 1"/>
    <property type="match status" value="1"/>
</dbReference>
<evidence type="ECO:0000256" key="8">
    <source>
        <dbReference type="PIRSR" id="PIRSR004532-1"/>
    </source>
</evidence>
<feature type="binding site" evidence="9">
    <location>
        <position position="137"/>
    </location>
    <ligand>
        <name>substrate</name>
    </ligand>
</feature>
<dbReference type="GO" id="GO:0030388">
    <property type="term" value="P:fructose 1,6-bisphosphate metabolic process"/>
    <property type="evidence" value="ECO:0007669"/>
    <property type="project" value="TreeGrafter"/>
</dbReference>
<comment type="cofactor">
    <cofactor evidence="8">
        <name>Mn(2+)</name>
        <dbReference type="ChEBI" id="CHEBI:29035"/>
    </cofactor>
</comment>
<comment type="similarity">
    <text evidence="2 7">Belongs to the FBPase class 2 family.</text>
</comment>
<evidence type="ECO:0000256" key="1">
    <source>
        <dbReference type="ARBA" id="ARBA00001273"/>
    </source>
</evidence>
<comment type="catalytic activity">
    <reaction evidence="1">
        <text>beta-D-fructose 1,6-bisphosphate + H2O = beta-D-fructose 6-phosphate + phosphate</text>
        <dbReference type="Rhea" id="RHEA:11064"/>
        <dbReference type="ChEBI" id="CHEBI:15377"/>
        <dbReference type="ChEBI" id="CHEBI:32966"/>
        <dbReference type="ChEBI" id="CHEBI:43474"/>
        <dbReference type="ChEBI" id="CHEBI:57634"/>
        <dbReference type="EC" id="3.1.3.11"/>
    </reaction>
</comment>
<dbReference type="Gene3D" id="3.40.190.90">
    <property type="match status" value="1"/>
</dbReference>
<dbReference type="NCBIfam" id="TIGR00330">
    <property type="entry name" value="glpX"/>
    <property type="match status" value="1"/>
</dbReference>
<evidence type="ECO:0000256" key="3">
    <source>
        <dbReference type="ARBA" id="ARBA00022723"/>
    </source>
</evidence>
<dbReference type="PIRSF" id="PIRSF004532">
    <property type="entry name" value="GlpX"/>
    <property type="match status" value="1"/>
</dbReference>
<feature type="binding site" evidence="8">
    <location>
        <position position="239"/>
    </location>
    <ligand>
        <name>Mn(2+)</name>
        <dbReference type="ChEBI" id="CHEBI:29035"/>
        <label>2</label>
    </ligand>
</feature>
<dbReference type="Pfam" id="PF03320">
    <property type="entry name" value="FBPase_glpX"/>
    <property type="match status" value="1"/>
</dbReference>
<feature type="binding site" evidence="9">
    <location>
        <position position="236"/>
    </location>
    <ligand>
        <name>substrate</name>
    </ligand>
</feature>
<sequence length="355" mass="38623">MPRLPKQNYHDIERIIEFDFVRACENAALNSLQWLGRGDKEAADAAACDAIRGMFDLMNICGEVVIGEGIKDDAPGIFKGEQLGTWIPGAPPFHIALDPIDGTTNISKGAPNSITCIAAASPEAGVKEALRDIPSFYMMKLAYGPQVVRAMQISGIETVKVESPVEEILMGVAKALNKRVQDVVVMMLDRPRHNEMVAEIRRIGASLRMIGDGDIAAAIGPAIQESGIDIFLGIGGSPEAVLSAAAIRCLGGDIQCKMWPRDEKERDQLVADGYGEELGRVYYADDLAHGENIIFCATGISDSALMRGIRTQGPNTITHSILMRAKSKTVRFIRASHDLQNKTIRLRSDNREHSI</sequence>
<keyword evidence="5 8" id="KW-0464">Manganese</keyword>
<evidence type="ECO:0000313" key="10">
    <source>
        <dbReference type="EMBL" id="CAA9258645.1"/>
    </source>
</evidence>
<dbReference type="PANTHER" id="PTHR30447">
    <property type="entry name" value="FRUCTOSE-1,6-BISPHOSPHATASE CLASS 2"/>
    <property type="match status" value="1"/>
</dbReference>
<feature type="binding site" evidence="9">
    <location>
        <begin position="190"/>
        <end position="192"/>
    </location>
    <ligand>
        <name>substrate</name>
    </ligand>
</feature>
<dbReference type="SUPFAM" id="SSF56655">
    <property type="entry name" value="Carbohydrate phosphatase"/>
    <property type="match status" value="1"/>
</dbReference>
<dbReference type="GO" id="GO:0042132">
    <property type="term" value="F:fructose 1,6-bisphosphate 1-phosphatase activity"/>
    <property type="evidence" value="ECO:0007669"/>
    <property type="project" value="UniProtKB-EC"/>
</dbReference>
<organism evidence="10">
    <name type="scientific">uncultured Chthoniobacterales bacterium</name>
    <dbReference type="NCBI Taxonomy" id="1836801"/>
    <lineage>
        <taxon>Bacteria</taxon>
        <taxon>Pseudomonadati</taxon>
        <taxon>Verrucomicrobiota</taxon>
        <taxon>Spartobacteria</taxon>
        <taxon>Chthoniobacterales</taxon>
        <taxon>environmental samples</taxon>
    </lineage>
</organism>
<dbReference type="GO" id="GO:0006071">
    <property type="term" value="P:glycerol metabolic process"/>
    <property type="evidence" value="ECO:0007669"/>
    <property type="project" value="InterPro"/>
</dbReference>
<feature type="binding site" evidence="8">
    <location>
        <position position="44"/>
    </location>
    <ligand>
        <name>Mn(2+)</name>
        <dbReference type="ChEBI" id="CHEBI:29035"/>
        <label>1</label>
    </ligand>
</feature>
<proteinExistence type="inferred from homology"/>
<dbReference type="GO" id="GO:0046872">
    <property type="term" value="F:metal ion binding"/>
    <property type="evidence" value="ECO:0007669"/>
    <property type="project" value="UniProtKB-KW"/>
</dbReference>
<dbReference type="EMBL" id="CADCTA010000092">
    <property type="protein sequence ID" value="CAA9258645.1"/>
    <property type="molecule type" value="Genomic_DNA"/>
</dbReference>
<gene>
    <name evidence="10" type="ORF">AVDCRST_MAG42-2602</name>
</gene>
<dbReference type="GO" id="GO:0005829">
    <property type="term" value="C:cytosol"/>
    <property type="evidence" value="ECO:0007669"/>
    <property type="project" value="TreeGrafter"/>
</dbReference>
<feature type="binding site" evidence="8">
    <location>
        <position position="101"/>
    </location>
    <ligand>
        <name>Mn(2+)</name>
        <dbReference type="ChEBI" id="CHEBI:29035"/>
        <label>2</label>
    </ligand>
</feature>
<evidence type="ECO:0000256" key="7">
    <source>
        <dbReference type="PIRNR" id="PIRNR004532"/>
    </source>
</evidence>
<keyword evidence="3 8" id="KW-0479">Metal-binding</keyword>
<name>A0A6J4IPX6_9BACT</name>
<evidence type="ECO:0000256" key="4">
    <source>
        <dbReference type="ARBA" id="ARBA00022801"/>
    </source>
</evidence>
<keyword evidence="4 10" id="KW-0378">Hydrolase</keyword>
<dbReference type="InterPro" id="IPR004464">
    <property type="entry name" value="FBPase_class-2/SBPase"/>
</dbReference>
<feature type="binding site" evidence="8">
    <location>
        <position position="68"/>
    </location>
    <ligand>
        <name>Mn(2+)</name>
        <dbReference type="ChEBI" id="CHEBI:29035"/>
        <label>1</label>
    </ligand>
</feature>
<dbReference type="AlphaFoldDB" id="A0A6J4IPX6"/>
<evidence type="ECO:0000256" key="2">
    <source>
        <dbReference type="ARBA" id="ARBA00008989"/>
    </source>
</evidence>
<feature type="binding site" evidence="9">
    <location>
        <begin position="101"/>
        <end position="103"/>
    </location>
    <ligand>
        <name>substrate</name>
    </ligand>
</feature>
<evidence type="ECO:0000256" key="9">
    <source>
        <dbReference type="PIRSR" id="PIRSR004532-2"/>
    </source>
</evidence>
<dbReference type="PANTHER" id="PTHR30447:SF0">
    <property type="entry name" value="FRUCTOSE-1,6-BISPHOSPHATASE 1 CLASS 2-RELATED"/>
    <property type="match status" value="1"/>
</dbReference>
<dbReference type="GO" id="GO:0006094">
    <property type="term" value="P:gluconeogenesis"/>
    <property type="evidence" value="ECO:0007669"/>
    <property type="project" value="InterPro"/>
</dbReference>
<feature type="binding site" evidence="9">
    <location>
        <begin position="212"/>
        <end position="214"/>
    </location>
    <ligand>
        <name>substrate</name>
    </ligand>
</feature>
<reference evidence="10" key="1">
    <citation type="submission" date="2020-02" db="EMBL/GenBank/DDBJ databases">
        <authorList>
            <person name="Meier V. D."/>
        </authorList>
    </citation>
    <scope>NUCLEOTIDE SEQUENCE</scope>
    <source>
        <strain evidence="10">AVDCRST_MAG42</strain>
    </source>
</reference>
<evidence type="ECO:0000256" key="6">
    <source>
        <dbReference type="ARBA" id="ARBA00023277"/>
    </source>
</evidence>
<keyword evidence="6 7" id="KW-0119">Carbohydrate metabolism</keyword>
<feature type="binding site" evidence="8">
    <location>
        <position position="98"/>
    </location>
    <ligand>
        <name>Mn(2+)</name>
        <dbReference type="ChEBI" id="CHEBI:29035"/>
        <label>2</label>
    </ligand>
</feature>
<accession>A0A6J4IPX6</accession>